<dbReference type="Gene3D" id="3.40.640.10">
    <property type="entry name" value="Type I PLP-dependent aspartate aminotransferase-like (Major domain)"/>
    <property type="match status" value="1"/>
</dbReference>
<dbReference type="GO" id="GO:0008483">
    <property type="term" value="F:transaminase activity"/>
    <property type="evidence" value="ECO:0007669"/>
    <property type="project" value="UniProtKB-KW"/>
</dbReference>
<accession>A0ABT5KWJ9</accession>
<sequence>MPYPIPRLPVFDWTTVSGAKHAETPCLLTLPGMQFTNSGRASILLALEMLDIGPGDQVLVPTYHCPTMIAPIVQRGAEPVFYPLRHDGSPDLAWVDAQHFKNLRVILAAHFFGIPQALSSVRTWCDQHNIRFIEDCAHSLFGAKDGRAVGQWGDLAIASLTKFLPVPEGGCLVNNTQQLTLPRLSSPTFRDQIKAGFDIFHAGINHGRLNGIRFLFESLLNVVRRFQTRSQPSSDSSSSAGCAEDDDHNDNQYVNLGPSHQSLTLASRWVAQWVPRQRIVVERRKKYQFLTQAFANCEYARPLIPQLPDNCAPYVFPLWVANPDPGYLKLREMGLPVSRWDRLWPDVTVIEDDHGRLWSHHILQLACHQDLLEPELERMVAMICDVYSPKTT</sequence>
<dbReference type="InterPro" id="IPR015424">
    <property type="entry name" value="PyrdxlP-dep_Trfase"/>
</dbReference>
<comment type="caution">
    <text evidence="4">The sequence shown here is derived from an EMBL/GenBank/DDBJ whole genome shotgun (WGS) entry which is preliminary data.</text>
</comment>
<proteinExistence type="inferred from homology"/>
<reference evidence="4 5" key="1">
    <citation type="submission" date="2022-10" db="EMBL/GenBank/DDBJ databases">
        <title>paucibacter sp. hw8 Genome sequencing.</title>
        <authorList>
            <person name="Park S."/>
        </authorList>
    </citation>
    <scope>NUCLEOTIDE SEQUENCE [LARGE SCALE GENOMIC DNA]</scope>
    <source>
        <strain evidence="5">hw8</strain>
    </source>
</reference>
<dbReference type="Pfam" id="PF01041">
    <property type="entry name" value="DegT_DnrJ_EryC1"/>
    <property type="match status" value="1"/>
</dbReference>
<protein>
    <submittedName>
        <fullName evidence="4">DegT/DnrJ/EryC1/StrS family aminotransferase</fullName>
    </submittedName>
</protein>
<evidence type="ECO:0000256" key="1">
    <source>
        <dbReference type="ARBA" id="ARBA00037999"/>
    </source>
</evidence>
<dbReference type="PANTHER" id="PTHR30244:SF34">
    <property type="entry name" value="DTDP-4-AMINO-4,6-DIDEOXYGALACTOSE TRANSAMINASE"/>
    <property type="match status" value="1"/>
</dbReference>
<evidence type="ECO:0000313" key="5">
    <source>
        <dbReference type="Proteomes" id="UP001219862"/>
    </source>
</evidence>
<keyword evidence="5" id="KW-1185">Reference proteome</keyword>
<name>A0ABT5KWJ9_9BURK</name>
<comment type="similarity">
    <text evidence="1 2">Belongs to the DegT/DnrJ/EryC1 family.</text>
</comment>
<dbReference type="InterPro" id="IPR015421">
    <property type="entry name" value="PyrdxlP-dep_Trfase_major"/>
</dbReference>
<dbReference type="PANTHER" id="PTHR30244">
    <property type="entry name" value="TRANSAMINASE"/>
    <property type="match status" value="1"/>
</dbReference>
<keyword evidence="2" id="KW-0663">Pyridoxal phosphate</keyword>
<dbReference type="RefSeq" id="WP_273597272.1">
    <property type="nucleotide sequence ID" value="NZ_JAQQXS010000011.1"/>
</dbReference>
<keyword evidence="4" id="KW-0032">Aminotransferase</keyword>
<dbReference type="Proteomes" id="UP001219862">
    <property type="component" value="Unassembled WGS sequence"/>
</dbReference>
<organism evidence="4 5">
    <name type="scientific">Roseateles koreensis</name>
    <dbReference type="NCBI Taxonomy" id="2987526"/>
    <lineage>
        <taxon>Bacteria</taxon>
        <taxon>Pseudomonadati</taxon>
        <taxon>Pseudomonadota</taxon>
        <taxon>Betaproteobacteria</taxon>
        <taxon>Burkholderiales</taxon>
        <taxon>Sphaerotilaceae</taxon>
        <taxon>Roseateles</taxon>
    </lineage>
</organism>
<dbReference type="EMBL" id="JAQQXS010000011">
    <property type="protein sequence ID" value="MDC8786157.1"/>
    <property type="molecule type" value="Genomic_DNA"/>
</dbReference>
<feature type="compositionally biased region" description="Low complexity" evidence="3">
    <location>
        <begin position="230"/>
        <end position="239"/>
    </location>
</feature>
<feature type="region of interest" description="Disordered" evidence="3">
    <location>
        <begin position="230"/>
        <end position="254"/>
    </location>
</feature>
<gene>
    <name evidence="4" type="ORF">PRZ01_13235</name>
</gene>
<dbReference type="InterPro" id="IPR000653">
    <property type="entry name" value="DegT/StrS_aminotransferase"/>
</dbReference>
<evidence type="ECO:0000256" key="2">
    <source>
        <dbReference type="RuleBase" id="RU004508"/>
    </source>
</evidence>
<evidence type="ECO:0000313" key="4">
    <source>
        <dbReference type="EMBL" id="MDC8786157.1"/>
    </source>
</evidence>
<evidence type="ECO:0000256" key="3">
    <source>
        <dbReference type="SAM" id="MobiDB-lite"/>
    </source>
</evidence>
<keyword evidence="4" id="KW-0808">Transferase</keyword>
<dbReference type="SUPFAM" id="SSF53383">
    <property type="entry name" value="PLP-dependent transferases"/>
    <property type="match status" value="1"/>
</dbReference>